<evidence type="ECO:0000313" key="1">
    <source>
        <dbReference type="EMBL" id="OGY56525.1"/>
    </source>
</evidence>
<accession>A0A1G1YVW8</accession>
<proteinExistence type="predicted"/>
<protein>
    <submittedName>
        <fullName evidence="1">Uncharacterized protein</fullName>
    </submittedName>
</protein>
<organism evidence="1 2">
    <name type="scientific">Candidatus Buchananbacteria bacterium RIFCSPLOWO2_02_FULL_46_11b</name>
    <dbReference type="NCBI Taxonomy" id="1797548"/>
    <lineage>
        <taxon>Bacteria</taxon>
        <taxon>Candidatus Buchananiibacteriota</taxon>
    </lineage>
</organism>
<dbReference type="EMBL" id="MHIR01000056">
    <property type="protein sequence ID" value="OGY56525.1"/>
    <property type="molecule type" value="Genomic_DNA"/>
</dbReference>
<evidence type="ECO:0000313" key="2">
    <source>
        <dbReference type="Proteomes" id="UP000177408"/>
    </source>
</evidence>
<reference evidence="1 2" key="1">
    <citation type="journal article" date="2016" name="Nat. Commun.">
        <title>Thousands of microbial genomes shed light on interconnected biogeochemical processes in an aquifer system.</title>
        <authorList>
            <person name="Anantharaman K."/>
            <person name="Brown C.T."/>
            <person name="Hug L.A."/>
            <person name="Sharon I."/>
            <person name="Castelle C.J."/>
            <person name="Probst A.J."/>
            <person name="Thomas B.C."/>
            <person name="Singh A."/>
            <person name="Wilkins M.J."/>
            <person name="Karaoz U."/>
            <person name="Brodie E.L."/>
            <person name="Williams K.H."/>
            <person name="Hubbard S.S."/>
            <person name="Banfield J.F."/>
        </authorList>
    </citation>
    <scope>NUCLEOTIDE SEQUENCE [LARGE SCALE GENOMIC DNA]</scope>
</reference>
<name>A0A1G1YVW8_9BACT</name>
<dbReference type="AlphaFoldDB" id="A0A1G1YVW8"/>
<comment type="caution">
    <text evidence="1">The sequence shown here is derived from an EMBL/GenBank/DDBJ whole genome shotgun (WGS) entry which is preliminary data.</text>
</comment>
<dbReference type="Proteomes" id="UP000177408">
    <property type="component" value="Unassembled WGS sequence"/>
</dbReference>
<gene>
    <name evidence="1" type="ORF">A3H67_04255</name>
</gene>
<sequence length="153" mass="17164">MEVNIGGQDKNDLIREIKEKFKVSSNASDMLKNPEFTVSKTPESISLIRLKVSDLGFPKGATTEEIYQKAEELGLELCPAETGPQLRKQYINQPLDEWLNIGMKQIVDSDGSPNVFYLRRLGGGLWLRGSWAEPGSRWGPGHGFAFRLRKLNA</sequence>